<dbReference type="EMBL" id="LK996017">
    <property type="protein sequence ID" value="CDX00848.1"/>
    <property type="molecule type" value="Genomic_DNA"/>
</dbReference>
<name>A0A098AW84_DESHA</name>
<organism evidence="1">
    <name type="scientific">Desulfitobacterium hafniense</name>
    <name type="common">Desulfitobacterium frappieri</name>
    <dbReference type="NCBI Taxonomy" id="49338"/>
    <lineage>
        <taxon>Bacteria</taxon>
        <taxon>Bacillati</taxon>
        <taxon>Bacillota</taxon>
        <taxon>Clostridia</taxon>
        <taxon>Eubacteriales</taxon>
        <taxon>Desulfitobacteriaceae</taxon>
        <taxon>Desulfitobacterium</taxon>
    </lineage>
</organism>
<sequence>MNIYDAATFLRESAIRNKVSFATLIAETSIWANPTLVEMLNESTGSPVWYPNTRRGRLAQGEKRGNVIDGIKIDDNTYANNAIKQAIGLSWHSIVGFETCHIWPDTCYDEDYHTAIPNLVLLPRAIAGLSDYDPEIQAALQYRSFSLYNWHPKTYESPIRPNNYPLTWREPEPFNAEVKSTVLARIGERRKKIDSNLPSVDNFGNGELMPPYEKQLLVERLESWAKKPNSIVHKTIAIVANATGGVPCELLIREAQRVTGSKNAYGSINSLLTTKGNAYGRVFIEIDGIISIHPSLIETVRRFEWYF</sequence>
<evidence type="ECO:0000313" key="1">
    <source>
        <dbReference type="EMBL" id="CDX00848.1"/>
    </source>
</evidence>
<protein>
    <submittedName>
        <fullName evidence="1">Uncharacterized protein</fullName>
    </submittedName>
</protein>
<accession>A0A098AW84</accession>
<dbReference type="AlphaFoldDB" id="A0A098AW84"/>
<dbReference type="PATRIC" id="fig|49338.4.peg.1036"/>
<gene>
    <name evidence="1" type="ORF">DPCES_0961</name>
</gene>
<proteinExistence type="predicted"/>
<dbReference type="RefSeq" id="WP_208925374.1">
    <property type="nucleotide sequence ID" value="NZ_LK996017.1"/>
</dbReference>
<reference evidence="1" key="1">
    <citation type="submission" date="2014-07" db="EMBL/GenBank/DDBJ databases">
        <authorList>
            <person name="Hornung V.Bastian."/>
        </authorList>
    </citation>
    <scope>NUCLEOTIDE SEQUENCE</scope>
    <source>
        <strain evidence="1">PCE-S</strain>
    </source>
</reference>